<organism evidence="2">
    <name type="scientific">hydrothermal vent metagenome</name>
    <dbReference type="NCBI Taxonomy" id="652676"/>
    <lineage>
        <taxon>unclassified sequences</taxon>
        <taxon>metagenomes</taxon>
        <taxon>ecological metagenomes</taxon>
    </lineage>
</organism>
<sequence length="310" mass="35988">MNQTDILELKVLNKLARQFSNDLDHFVKHEQLDQNFKADFKTYFLPLAVWINNQHLGIPLIIGVNGAQGSGKTTLCKLLVQIIGKLFNKTVLHLSIDDLYYSRNKRLSLSKSIHSLLNIRGVPGTHNVDLGLSILSNIKDQTIKNINLPVFDKSIDDVLSSTHWKSIPQNIDIVLFEGWCVGAVPQTENALKSPINKLEETEDIKGHWRQYVNDQLSNQYKALFSHIDYLIMLKAPNMECVFEWRNLQETKLKNTRKNNQRMMSENEIKHFIMYFERITRHCLQEMPARASVLLNLNIDHQIMDIKFRDH</sequence>
<evidence type="ECO:0000313" key="2">
    <source>
        <dbReference type="EMBL" id="VAW56284.1"/>
    </source>
</evidence>
<keyword evidence="2" id="KW-0418">Kinase</keyword>
<dbReference type="Pfam" id="PF07693">
    <property type="entry name" value="KAP_NTPase"/>
    <property type="match status" value="1"/>
</dbReference>
<dbReference type="EC" id="2.7.1.31" evidence="2"/>
<dbReference type="InterPro" id="IPR011646">
    <property type="entry name" value="KAP_P-loop"/>
</dbReference>
<dbReference type="GO" id="GO:0008887">
    <property type="term" value="F:glycerate kinase activity"/>
    <property type="evidence" value="ECO:0007669"/>
    <property type="project" value="UniProtKB-EC"/>
</dbReference>
<dbReference type="SUPFAM" id="SSF52540">
    <property type="entry name" value="P-loop containing nucleoside triphosphate hydrolases"/>
    <property type="match status" value="1"/>
</dbReference>
<gene>
    <name evidence="2" type="ORF">MNBD_GAMMA07-1171</name>
</gene>
<feature type="domain" description="KAP NTPase" evidence="1">
    <location>
        <begin position="42"/>
        <end position="121"/>
    </location>
</feature>
<reference evidence="2" key="1">
    <citation type="submission" date="2018-06" db="EMBL/GenBank/DDBJ databases">
        <authorList>
            <person name="Zhirakovskaya E."/>
        </authorList>
    </citation>
    <scope>NUCLEOTIDE SEQUENCE</scope>
</reference>
<dbReference type="AlphaFoldDB" id="A0A3B0XJT1"/>
<keyword evidence="2" id="KW-0808">Transferase</keyword>
<name>A0A3B0XJT1_9ZZZZ</name>
<dbReference type="Gene3D" id="3.40.50.300">
    <property type="entry name" value="P-loop containing nucleotide triphosphate hydrolases"/>
    <property type="match status" value="1"/>
</dbReference>
<evidence type="ECO:0000259" key="1">
    <source>
        <dbReference type="Pfam" id="PF07693"/>
    </source>
</evidence>
<protein>
    <submittedName>
        <fullName evidence="2">D-glycerate 3-kinase, plant type</fullName>
        <ecNumber evidence="2">2.7.1.31</ecNumber>
    </submittedName>
</protein>
<dbReference type="InterPro" id="IPR027417">
    <property type="entry name" value="P-loop_NTPase"/>
</dbReference>
<dbReference type="EMBL" id="UOFF01000208">
    <property type="protein sequence ID" value="VAW56284.1"/>
    <property type="molecule type" value="Genomic_DNA"/>
</dbReference>
<proteinExistence type="predicted"/>
<accession>A0A3B0XJT1</accession>